<organism evidence="1 2">
    <name type="scientific">Serendipita vermifera MAFF 305830</name>
    <dbReference type="NCBI Taxonomy" id="933852"/>
    <lineage>
        <taxon>Eukaryota</taxon>
        <taxon>Fungi</taxon>
        <taxon>Dikarya</taxon>
        <taxon>Basidiomycota</taxon>
        <taxon>Agaricomycotina</taxon>
        <taxon>Agaricomycetes</taxon>
        <taxon>Sebacinales</taxon>
        <taxon>Serendipitaceae</taxon>
        <taxon>Serendipita</taxon>
    </lineage>
</organism>
<sequence length="289" mass="32459">MSVIPYTFFDSVKDGRVNEGGMWACDDRLPCNISSHQRVGSDPGDFIGLSGFIIGRLSTGLSGNESDTCLLLLIAFLLFRSRRMRQQKEKNERINPNKVAPWTPRGGYPPAEWDLVRMDKGSDPLVSSNTGMPPLHLTKSHIPIGELSGQLPTNSQAGEAPVRVPLAPAPVPEMFPTPNSSTVVTALPPSYDMHAYHRVVTPRLMVEQVEYSSAEDISPMDEMREWDKRYRDVIPIDLERRLRAGGFIPGTNPREIPRDVCERRFRVTAYEMRGLQELYDMNLCLSTDL</sequence>
<name>A0A0C2WVW8_SERVB</name>
<accession>A0A0C2WVW8</accession>
<dbReference type="AlphaFoldDB" id="A0A0C2WVW8"/>
<dbReference type="HOGENOM" id="CLU_963672_0_0_1"/>
<evidence type="ECO:0000313" key="1">
    <source>
        <dbReference type="EMBL" id="KIM30303.1"/>
    </source>
</evidence>
<reference evidence="1 2" key="1">
    <citation type="submission" date="2014-04" db="EMBL/GenBank/DDBJ databases">
        <authorList>
            <consortium name="DOE Joint Genome Institute"/>
            <person name="Kuo A."/>
            <person name="Zuccaro A."/>
            <person name="Kohler A."/>
            <person name="Nagy L.G."/>
            <person name="Floudas D."/>
            <person name="Copeland A."/>
            <person name="Barry K.W."/>
            <person name="Cichocki N."/>
            <person name="Veneault-Fourrey C."/>
            <person name="LaButti K."/>
            <person name="Lindquist E.A."/>
            <person name="Lipzen A."/>
            <person name="Lundell T."/>
            <person name="Morin E."/>
            <person name="Murat C."/>
            <person name="Sun H."/>
            <person name="Tunlid A."/>
            <person name="Henrissat B."/>
            <person name="Grigoriev I.V."/>
            <person name="Hibbett D.S."/>
            <person name="Martin F."/>
            <person name="Nordberg H.P."/>
            <person name="Cantor M.N."/>
            <person name="Hua S.X."/>
        </authorList>
    </citation>
    <scope>NUCLEOTIDE SEQUENCE [LARGE SCALE GENOMIC DNA]</scope>
    <source>
        <strain evidence="1 2">MAFF 305830</strain>
    </source>
</reference>
<protein>
    <submittedName>
        <fullName evidence="1">Uncharacterized protein</fullName>
    </submittedName>
</protein>
<dbReference type="Proteomes" id="UP000054097">
    <property type="component" value="Unassembled WGS sequence"/>
</dbReference>
<reference evidence="2" key="2">
    <citation type="submission" date="2015-01" db="EMBL/GenBank/DDBJ databases">
        <title>Evolutionary Origins and Diversification of the Mycorrhizal Mutualists.</title>
        <authorList>
            <consortium name="DOE Joint Genome Institute"/>
            <consortium name="Mycorrhizal Genomics Consortium"/>
            <person name="Kohler A."/>
            <person name="Kuo A."/>
            <person name="Nagy L.G."/>
            <person name="Floudas D."/>
            <person name="Copeland A."/>
            <person name="Barry K.W."/>
            <person name="Cichocki N."/>
            <person name="Veneault-Fourrey C."/>
            <person name="LaButti K."/>
            <person name="Lindquist E.A."/>
            <person name="Lipzen A."/>
            <person name="Lundell T."/>
            <person name="Morin E."/>
            <person name="Murat C."/>
            <person name="Riley R."/>
            <person name="Ohm R."/>
            <person name="Sun H."/>
            <person name="Tunlid A."/>
            <person name="Henrissat B."/>
            <person name="Grigoriev I.V."/>
            <person name="Hibbett D.S."/>
            <person name="Martin F."/>
        </authorList>
    </citation>
    <scope>NUCLEOTIDE SEQUENCE [LARGE SCALE GENOMIC DNA]</scope>
    <source>
        <strain evidence="2">MAFF 305830</strain>
    </source>
</reference>
<dbReference type="EMBL" id="KN824285">
    <property type="protein sequence ID" value="KIM30303.1"/>
    <property type="molecule type" value="Genomic_DNA"/>
</dbReference>
<evidence type="ECO:0000313" key="2">
    <source>
        <dbReference type="Proteomes" id="UP000054097"/>
    </source>
</evidence>
<proteinExistence type="predicted"/>
<gene>
    <name evidence="1" type="ORF">M408DRAFT_22302</name>
</gene>
<keyword evidence="2" id="KW-1185">Reference proteome</keyword>